<comment type="caution">
    <text evidence="1">The sequence shown here is derived from an EMBL/GenBank/DDBJ whole genome shotgun (WGS) entry which is preliminary data.</text>
</comment>
<evidence type="ECO:0000313" key="2">
    <source>
        <dbReference type="Proteomes" id="UP001257234"/>
    </source>
</evidence>
<accession>A0ABU1EP87</accession>
<evidence type="ECO:0000313" key="1">
    <source>
        <dbReference type="EMBL" id="MDR5590194.1"/>
    </source>
</evidence>
<gene>
    <name evidence="1" type="ORF">RE431_06060</name>
</gene>
<reference evidence="2" key="1">
    <citation type="submission" date="2023-07" db="EMBL/GenBank/DDBJ databases">
        <title>Christiangramia sp. SM2212., a novel bacterium of the family Flavobacteriaceae isolated from the sea sediment.</title>
        <authorList>
            <person name="Wang J."/>
            <person name="Zhang X."/>
        </authorList>
    </citation>
    <scope>NUCLEOTIDE SEQUENCE [LARGE SCALE GENOMIC DNA]</scope>
    <source>
        <strain evidence="2">SM2212</strain>
    </source>
</reference>
<sequence length="44" mass="5079">MTALSNLIQEFGVTNDSGLTHRKPFLNSKSSSGRSCWYNRRRYV</sequence>
<proteinExistence type="predicted"/>
<dbReference type="EMBL" id="JAVJIU010000002">
    <property type="protein sequence ID" value="MDR5590194.1"/>
    <property type="molecule type" value="Genomic_DNA"/>
</dbReference>
<name>A0ABU1EP87_9FLAO</name>
<protein>
    <submittedName>
        <fullName evidence="1">Uncharacterized protein</fullName>
    </submittedName>
</protein>
<dbReference type="Proteomes" id="UP001257234">
    <property type="component" value="Unassembled WGS sequence"/>
</dbReference>
<dbReference type="RefSeq" id="WP_309561071.1">
    <property type="nucleotide sequence ID" value="NZ_JAVJIU010000002.1"/>
</dbReference>
<keyword evidence="2" id="KW-1185">Reference proteome</keyword>
<organism evidence="1 2">
    <name type="scientific">Christiangramia sediminicola</name>
    <dbReference type="NCBI Taxonomy" id="3073267"/>
    <lineage>
        <taxon>Bacteria</taxon>
        <taxon>Pseudomonadati</taxon>
        <taxon>Bacteroidota</taxon>
        <taxon>Flavobacteriia</taxon>
        <taxon>Flavobacteriales</taxon>
        <taxon>Flavobacteriaceae</taxon>
        <taxon>Christiangramia</taxon>
    </lineage>
</organism>